<gene>
    <name evidence="2" type="primary">Acey_s0176.g533</name>
    <name evidence="2" type="ORF">Y032_0176g533</name>
</gene>
<dbReference type="EMBL" id="JARK01001512">
    <property type="protein sequence ID" value="EYB94010.1"/>
    <property type="molecule type" value="Genomic_DNA"/>
</dbReference>
<evidence type="ECO:0000256" key="1">
    <source>
        <dbReference type="SAM" id="MobiDB-lite"/>
    </source>
</evidence>
<evidence type="ECO:0000313" key="3">
    <source>
        <dbReference type="Proteomes" id="UP000024635"/>
    </source>
</evidence>
<keyword evidence="3" id="KW-1185">Reference proteome</keyword>
<evidence type="ECO:0000313" key="2">
    <source>
        <dbReference type="EMBL" id="EYB94010.1"/>
    </source>
</evidence>
<name>A0A016SU13_9BILA</name>
<proteinExistence type="predicted"/>
<protein>
    <submittedName>
        <fullName evidence="2">Uncharacterized protein</fullName>
    </submittedName>
</protein>
<dbReference type="Proteomes" id="UP000024635">
    <property type="component" value="Unassembled WGS sequence"/>
</dbReference>
<organism evidence="2 3">
    <name type="scientific">Ancylostoma ceylanicum</name>
    <dbReference type="NCBI Taxonomy" id="53326"/>
    <lineage>
        <taxon>Eukaryota</taxon>
        <taxon>Metazoa</taxon>
        <taxon>Ecdysozoa</taxon>
        <taxon>Nematoda</taxon>
        <taxon>Chromadorea</taxon>
        <taxon>Rhabditida</taxon>
        <taxon>Rhabditina</taxon>
        <taxon>Rhabditomorpha</taxon>
        <taxon>Strongyloidea</taxon>
        <taxon>Ancylostomatidae</taxon>
        <taxon>Ancylostomatinae</taxon>
        <taxon>Ancylostoma</taxon>
    </lineage>
</organism>
<accession>A0A016SU13</accession>
<comment type="caution">
    <text evidence="2">The sequence shown here is derived from an EMBL/GenBank/DDBJ whole genome shotgun (WGS) entry which is preliminary data.</text>
</comment>
<dbReference type="AlphaFoldDB" id="A0A016SU13"/>
<sequence>MMPSTFGKEVNGSGKPNMKEGSPFPPSKSKVGRHNNPKSRSEDDASDNIIVPTDLGSIMAEEQPIASAVTFVSNDGVIYCVPKTPQAKIRRIGTDKQMRESTRVNLVNPGVATVLKNSAVLHEHVAILAEFTPEKRPKCVEHYANLSTMVDVIPALPHATLPPPTSPRHLAPARHFTLRLDNFLDSTNYICTRNRLGKGHRYNPNSWMRNRMIFLLLYHNYIGFPFHVFSLPLPFSAPECAGKSGTMFEVCLLYLIFLYWPDKGHHSRPRIFVYGPCPVAVDATPITTV</sequence>
<feature type="region of interest" description="Disordered" evidence="1">
    <location>
        <begin position="1"/>
        <end position="49"/>
    </location>
</feature>
<reference evidence="3" key="1">
    <citation type="journal article" date="2015" name="Nat. Genet.">
        <title>The genome and transcriptome of the zoonotic hookworm Ancylostoma ceylanicum identify infection-specific gene families.</title>
        <authorList>
            <person name="Schwarz E.M."/>
            <person name="Hu Y."/>
            <person name="Antoshechkin I."/>
            <person name="Miller M.M."/>
            <person name="Sternberg P.W."/>
            <person name="Aroian R.V."/>
        </authorList>
    </citation>
    <scope>NUCLEOTIDE SEQUENCE</scope>
    <source>
        <strain evidence="3">HY135</strain>
    </source>
</reference>